<accession>K9DJ27</accession>
<comment type="caution">
    <text evidence="1">The sequence shown here is derived from an EMBL/GenBank/DDBJ whole genome shotgun (WGS) entry which is preliminary data.</text>
</comment>
<reference evidence="1 2" key="1">
    <citation type="submission" date="2012-09" db="EMBL/GenBank/DDBJ databases">
        <title>The Genome Sequence of Veillonella ratti ACS-216-V-COL6B.</title>
        <authorList>
            <consortium name="The Broad Institute Genome Sequencing Platform"/>
            <person name="Earl A."/>
            <person name="Ward D."/>
            <person name="Feldgarden M."/>
            <person name="Gevers D."/>
            <person name="Saerens B."/>
            <person name="Vaneechoutte M."/>
            <person name="Walker B."/>
            <person name="Young S.K."/>
            <person name="Zeng Q."/>
            <person name="Gargeya S."/>
            <person name="Fitzgerald M."/>
            <person name="Haas B."/>
            <person name="Abouelleil A."/>
            <person name="Alvarado L."/>
            <person name="Arachchi H.M."/>
            <person name="Berlin A."/>
            <person name="Chapman S.B."/>
            <person name="Goldberg J."/>
            <person name="Griggs A."/>
            <person name="Gujja S."/>
            <person name="Hansen M."/>
            <person name="Howarth C."/>
            <person name="Imamovic A."/>
            <person name="Larimer J."/>
            <person name="McCowen C."/>
            <person name="Montmayeur A."/>
            <person name="Murphy C."/>
            <person name="Neiman D."/>
            <person name="Pearson M."/>
            <person name="Priest M."/>
            <person name="Roberts A."/>
            <person name="Saif S."/>
            <person name="Shea T."/>
            <person name="Sisk P."/>
            <person name="Sykes S."/>
            <person name="Wortman J."/>
            <person name="Nusbaum C."/>
            <person name="Birren B."/>
        </authorList>
    </citation>
    <scope>NUCLEOTIDE SEQUENCE [LARGE SCALE GENOMIC DNA]</scope>
    <source>
        <strain evidence="1 2">ACS-216-V-Col6b</strain>
    </source>
</reference>
<evidence type="ECO:0000313" key="2">
    <source>
        <dbReference type="Proteomes" id="UP000009891"/>
    </source>
</evidence>
<dbReference type="HOGENOM" id="CLU_1776554_0_0_9"/>
<dbReference type="STRING" id="883156.HMPREF9282_02122"/>
<protein>
    <submittedName>
        <fullName evidence="1">Uncharacterized protein</fullName>
    </submittedName>
</protein>
<dbReference type="Proteomes" id="UP000009891">
    <property type="component" value="Unassembled WGS sequence"/>
</dbReference>
<gene>
    <name evidence="1" type="ORF">HMPREF9282_02122</name>
</gene>
<evidence type="ECO:0000313" key="1">
    <source>
        <dbReference type="EMBL" id="EKU77405.1"/>
    </source>
</evidence>
<keyword evidence="2" id="KW-1185">Reference proteome</keyword>
<sequence>MGYYLKTIPETDKNNYISGWYSLNASTNKEKAVDWHSLGHWYSKKENEILETTKYNPILKYKGIYYGELTFPIIKKVYIASHVRAILDIIYKTITTEKTQEQFNQLNFLKGDIYNFFPEEKDRQNIFSLLIEMQTKTNSIQLKNFIRNELPKEYYNYVYEGANYVYTE</sequence>
<dbReference type="AlphaFoldDB" id="K9DJ27"/>
<dbReference type="RefSeq" id="WP_006557006.1">
    <property type="nucleotide sequence ID" value="NZ_JH992939.1"/>
</dbReference>
<organism evidence="1 2">
    <name type="scientific">Veillonella seminalis ACS-216-V-Col6b</name>
    <dbReference type="NCBI Taxonomy" id="883156"/>
    <lineage>
        <taxon>Bacteria</taxon>
        <taxon>Bacillati</taxon>
        <taxon>Bacillota</taxon>
        <taxon>Negativicutes</taxon>
        <taxon>Veillonellales</taxon>
        <taxon>Veillonellaceae</taxon>
        <taxon>Veillonella</taxon>
    </lineage>
</organism>
<dbReference type="EMBL" id="AHAF01000023">
    <property type="protein sequence ID" value="EKU77405.1"/>
    <property type="molecule type" value="Genomic_DNA"/>
</dbReference>
<proteinExistence type="predicted"/>
<dbReference type="OrthoDB" id="398530at2"/>
<name>K9DJ27_9FIRM</name>